<dbReference type="Gene3D" id="3.20.20.80">
    <property type="entry name" value="Glycosidases"/>
    <property type="match status" value="1"/>
</dbReference>
<dbReference type="Pfam" id="PF00728">
    <property type="entry name" value="Glyco_hydro_20"/>
    <property type="match status" value="1"/>
</dbReference>
<dbReference type="Proteomes" id="UP000352698">
    <property type="component" value="Unassembled WGS sequence"/>
</dbReference>
<accession>A0A7G7IQX8</accession>
<proteinExistence type="inferred from homology"/>
<dbReference type="GO" id="GO:0005975">
    <property type="term" value="P:carbohydrate metabolic process"/>
    <property type="evidence" value="ECO:0007669"/>
    <property type="project" value="InterPro"/>
</dbReference>
<comment type="similarity">
    <text evidence="1">Belongs to the glycosyl hydrolase 20 family.</text>
</comment>
<protein>
    <submittedName>
        <fullName evidence="3">Lacto-N-biosidase</fullName>
        <ecNumber evidence="3">3.2.1.52</ecNumber>
    </submittedName>
</protein>
<dbReference type="PANTHER" id="PTHR43678:SF1">
    <property type="entry name" value="BETA-N-ACETYLHEXOSAMINIDASE"/>
    <property type="match status" value="1"/>
</dbReference>
<dbReference type="AlphaFoldDB" id="A0A7G7IQX8"/>
<sequence>MMNESNKPISVTKAPSLKERGVILDIGRKFYSIDFLKELVDYMASLKMNALQLHFSDNEGFRLECETIPEITSEKFLTKQEMTDLIDYAEQKGISVIPEFDSPGHLQRLLAIYPQWQMERKGEDSLIFPTNRALDITKKDAVAMIKKMIKEYAELFHRSDYFHLGADEYIEFSELDKYPALKAQAIAEYHDPTRQYDVFIDYINELADYVETLGKKARIWNDGVYKKGLLMKSKLKPSIQITYWTKHQATMATAGEFLTRDHQLINVNDQFFYFVLGEGASYKYPTAQKIQDNWTIDQFPENQRLTNEQMKKVQGAYFAIWSDYPDALTEEEVLTMIKEPLAAQQQIIWHETI</sequence>
<organism evidence="3 4">
    <name type="scientific">Enterococcus hirae</name>
    <dbReference type="NCBI Taxonomy" id="1354"/>
    <lineage>
        <taxon>Bacteria</taxon>
        <taxon>Bacillati</taxon>
        <taxon>Bacillota</taxon>
        <taxon>Bacilli</taxon>
        <taxon>Lactobacillales</taxon>
        <taxon>Enterococcaceae</taxon>
        <taxon>Enterococcus</taxon>
    </lineage>
</organism>
<evidence type="ECO:0000256" key="2">
    <source>
        <dbReference type="ARBA" id="ARBA00022801"/>
    </source>
</evidence>
<evidence type="ECO:0000256" key="1">
    <source>
        <dbReference type="ARBA" id="ARBA00006285"/>
    </source>
</evidence>
<evidence type="ECO:0000313" key="3">
    <source>
        <dbReference type="EMBL" id="VTQ65124.1"/>
    </source>
</evidence>
<dbReference type="PRINTS" id="PR00738">
    <property type="entry name" value="GLHYDRLASE20"/>
</dbReference>
<dbReference type="PANTHER" id="PTHR43678">
    <property type="entry name" value="PUTATIVE (AFU_ORTHOLOGUE AFUA_2G00640)-RELATED"/>
    <property type="match status" value="1"/>
</dbReference>
<dbReference type="CDD" id="cd06564">
    <property type="entry name" value="GH20_DspB_LnbB-like"/>
    <property type="match status" value="1"/>
</dbReference>
<keyword evidence="2 3" id="KW-0378">Hydrolase</keyword>
<dbReference type="EMBL" id="CABEEP010000001">
    <property type="protein sequence ID" value="VTQ65124.1"/>
    <property type="molecule type" value="Genomic_DNA"/>
</dbReference>
<dbReference type="InterPro" id="IPR025705">
    <property type="entry name" value="Beta_hexosaminidase_sua/sub"/>
</dbReference>
<name>A0A7G7IQX8_ENTHR</name>
<dbReference type="EC" id="3.2.1.52" evidence="3"/>
<gene>
    <name evidence="3" type="primary">strH</name>
    <name evidence="3" type="ORF">NCTC12204_01656</name>
</gene>
<dbReference type="InterPro" id="IPR015883">
    <property type="entry name" value="Glyco_hydro_20_cat"/>
</dbReference>
<dbReference type="InterPro" id="IPR052764">
    <property type="entry name" value="GH20_Enzymes"/>
</dbReference>
<comment type="caution">
    <text evidence="3">The sequence shown here is derived from an EMBL/GenBank/DDBJ whole genome shotgun (WGS) entry which is preliminary data.</text>
</comment>
<evidence type="ECO:0000313" key="4">
    <source>
        <dbReference type="Proteomes" id="UP000352698"/>
    </source>
</evidence>
<reference evidence="3 4" key="1">
    <citation type="submission" date="2019-05" db="EMBL/GenBank/DDBJ databases">
        <authorList>
            <consortium name="Pathogen Informatics"/>
        </authorList>
    </citation>
    <scope>NUCLEOTIDE SEQUENCE [LARGE SCALE GENOMIC DNA]</scope>
    <source>
        <strain evidence="3 4">NCTC12204</strain>
    </source>
</reference>
<dbReference type="GO" id="GO:0004563">
    <property type="term" value="F:beta-N-acetylhexosaminidase activity"/>
    <property type="evidence" value="ECO:0007669"/>
    <property type="project" value="UniProtKB-EC"/>
</dbReference>
<dbReference type="InterPro" id="IPR017853">
    <property type="entry name" value="GH"/>
</dbReference>
<dbReference type="SUPFAM" id="SSF51445">
    <property type="entry name" value="(Trans)glycosidases"/>
    <property type="match status" value="1"/>
</dbReference>
<keyword evidence="3" id="KW-0326">Glycosidase</keyword>